<keyword evidence="3" id="KW-1185">Reference proteome</keyword>
<gene>
    <name evidence="2" type="ORF">KC01_LOCUS16499</name>
</gene>
<feature type="region of interest" description="Disordered" evidence="1">
    <location>
        <begin position="50"/>
        <end position="72"/>
    </location>
</feature>
<protein>
    <submittedName>
        <fullName evidence="2">Uncharacterized protein</fullName>
    </submittedName>
</protein>
<accession>A0AAV2K923</accession>
<dbReference type="EMBL" id="OZ035839">
    <property type="protein sequence ID" value="CAL1586441.1"/>
    <property type="molecule type" value="Genomic_DNA"/>
</dbReference>
<evidence type="ECO:0000313" key="3">
    <source>
        <dbReference type="Proteomes" id="UP001497482"/>
    </source>
</evidence>
<evidence type="ECO:0000313" key="2">
    <source>
        <dbReference type="EMBL" id="CAL1586441.1"/>
    </source>
</evidence>
<proteinExistence type="predicted"/>
<sequence>MRGGDRKRVRSSDALYGPSRLGRNQDVLLGAGMIVSALVEPAPFPYREPGSLTEGIFRSQGPADGRAQSSRHTGAYSRALSLCDSVCVPAEGSGSSPAASFVGQTCCMNGLEP</sequence>
<dbReference type="Proteomes" id="UP001497482">
    <property type="component" value="Chromosome 17"/>
</dbReference>
<reference evidence="2 3" key="1">
    <citation type="submission" date="2024-04" db="EMBL/GenBank/DDBJ databases">
        <authorList>
            <person name="Waldvogel A.-M."/>
            <person name="Schoenle A."/>
        </authorList>
    </citation>
    <scope>NUCLEOTIDE SEQUENCE [LARGE SCALE GENOMIC DNA]</scope>
</reference>
<dbReference type="AlphaFoldDB" id="A0AAV2K923"/>
<name>A0AAV2K923_KNICA</name>
<feature type="region of interest" description="Disordered" evidence="1">
    <location>
        <begin position="1"/>
        <end position="21"/>
    </location>
</feature>
<evidence type="ECO:0000256" key="1">
    <source>
        <dbReference type="SAM" id="MobiDB-lite"/>
    </source>
</evidence>
<organism evidence="2 3">
    <name type="scientific">Knipowitschia caucasica</name>
    <name type="common">Caucasian dwarf goby</name>
    <name type="synonym">Pomatoschistus caucasicus</name>
    <dbReference type="NCBI Taxonomy" id="637954"/>
    <lineage>
        <taxon>Eukaryota</taxon>
        <taxon>Metazoa</taxon>
        <taxon>Chordata</taxon>
        <taxon>Craniata</taxon>
        <taxon>Vertebrata</taxon>
        <taxon>Euteleostomi</taxon>
        <taxon>Actinopterygii</taxon>
        <taxon>Neopterygii</taxon>
        <taxon>Teleostei</taxon>
        <taxon>Neoteleostei</taxon>
        <taxon>Acanthomorphata</taxon>
        <taxon>Gobiaria</taxon>
        <taxon>Gobiiformes</taxon>
        <taxon>Gobioidei</taxon>
        <taxon>Gobiidae</taxon>
        <taxon>Gobiinae</taxon>
        <taxon>Knipowitschia</taxon>
    </lineage>
</organism>